<feature type="non-terminal residue" evidence="1">
    <location>
        <position position="1"/>
    </location>
</feature>
<sequence>EDTKREIPIKKIEFPLSINPTSYHNATWFFFKSSDMDSYKRSWVYLMRYLYHFVLFNSKQLLFNLNHESWNQVSYFECSPCGIFSFTKYPKSSCCSSSSWRR</sequence>
<name>A0A0K2UZY8_LEPSM</name>
<protein>
    <submittedName>
        <fullName evidence="1">Uncharacterized protein</fullName>
    </submittedName>
</protein>
<evidence type="ECO:0000313" key="1">
    <source>
        <dbReference type="EMBL" id="CDW43296.1"/>
    </source>
</evidence>
<reference evidence="1" key="1">
    <citation type="submission" date="2014-05" db="EMBL/GenBank/DDBJ databases">
        <authorList>
            <person name="Chronopoulou M."/>
        </authorList>
    </citation>
    <scope>NUCLEOTIDE SEQUENCE</scope>
    <source>
        <tissue evidence="1">Whole organism</tissue>
    </source>
</reference>
<dbReference type="EMBL" id="HACA01025935">
    <property type="protein sequence ID" value="CDW43296.1"/>
    <property type="molecule type" value="Transcribed_RNA"/>
</dbReference>
<accession>A0A0K2UZY8</accession>
<dbReference type="AlphaFoldDB" id="A0A0K2UZY8"/>
<organism evidence="1">
    <name type="scientific">Lepeophtheirus salmonis</name>
    <name type="common">Salmon louse</name>
    <name type="synonym">Caligus salmonis</name>
    <dbReference type="NCBI Taxonomy" id="72036"/>
    <lineage>
        <taxon>Eukaryota</taxon>
        <taxon>Metazoa</taxon>
        <taxon>Ecdysozoa</taxon>
        <taxon>Arthropoda</taxon>
        <taxon>Crustacea</taxon>
        <taxon>Multicrustacea</taxon>
        <taxon>Hexanauplia</taxon>
        <taxon>Copepoda</taxon>
        <taxon>Siphonostomatoida</taxon>
        <taxon>Caligidae</taxon>
        <taxon>Lepeophtheirus</taxon>
    </lineage>
</organism>
<proteinExistence type="predicted"/>